<gene>
    <name evidence="1" type="ORF">X975_03980</name>
</gene>
<dbReference type="Proteomes" id="UP000054359">
    <property type="component" value="Unassembled WGS sequence"/>
</dbReference>
<evidence type="ECO:0000313" key="2">
    <source>
        <dbReference type="Proteomes" id="UP000054359"/>
    </source>
</evidence>
<evidence type="ECO:0000313" key="1">
    <source>
        <dbReference type="EMBL" id="KFM66457.1"/>
    </source>
</evidence>
<name>A0A087TMW8_STEMI</name>
<keyword evidence="2" id="KW-1185">Reference proteome</keyword>
<accession>A0A087TMW8</accession>
<proteinExistence type="predicted"/>
<protein>
    <submittedName>
        <fullName evidence="1">Uncharacterized protein</fullName>
    </submittedName>
</protein>
<organism evidence="1 2">
    <name type="scientific">Stegodyphus mimosarum</name>
    <name type="common">African social velvet spider</name>
    <dbReference type="NCBI Taxonomy" id="407821"/>
    <lineage>
        <taxon>Eukaryota</taxon>
        <taxon>Metazoa</taxon>
        <taxon>Ecdysozoa</taxon>
        <taxon>Arthropoda</taxon>
        <taxon>Chelicerata</taxon>
        <taxon>Arachnida</taxon>
        <taxon>Araneae</taxon>
        <taxon>Araneomorphae</taxon>
        <taxon>Entelegynae</taxon>
        <taxon>Eresoidea</taxon>
        <taxon>Eresidae</taxon>
        <taxon>Stegodyphus</taxon>
    </lineage>
</organism>
<feature type="non-terminal residue" evidence="1">
    <location>
        <position position="77"/>
    </location>
</feature>
<sequence length="77" mass="8195">MVLVDTGTSRVSCTCCRIAVQVTCATAAACQMMRRSTRADVTLAAPAPILLPTIPCFNYVRHSGCTVLAFMWVSAAI</sequence>
<reference evidence="1 2" key="1">
    <citation type="submission" date="2013-11" db="EMBL/GenBank/DDBJ databases">
        <title>Genome sequencing of Stegodyphus mimosarum.</title>
        <authorList>
            <person name="Bechsgaard J."/>
        </authorList>
    </citation>
    <scope>NUCLEOTIDE SEQUENCE [LARGE SCALE GENOMIC DNA]</scope>
</reference>
<dbReference type="AlphaFoldDB" id="A0A087TMW8"/>
<dbReference type="EMBL" id="KK115965">
    <property type="protein sequence ID" value="KFM66457.1"/>
    <property type="molecule type" value="Genomic_DNA"/>
</dbReference>